<evidence type="ECO:0000256" key="2">
    <source>
        <dbReference type="ARBA" id="ARBA00022670"/>
    </source>
</evidence>
<reference evidence="9" key="1">
    <citation type="submission" date="2021-01" db="EMBL/GenBank/DDBJ databases">
        <authorList>
            <person name="Kaushik A."/>
        </authorList>
    </citation>
    <scope>NUCLEOTIDE SEQUENCE</scope>
    <source>
        <strain evidence="9">AG6-10EEA</strain>
    </source>
</reference>
<keyword evidence="3 5" id="KW-0378">Hydrolase</keyword>
<dbReference type="Gene3D" id="3.40.50.200">
    <property type="entry name" value="Peptidase S8/S53 domain"/>
    <property type="match status" value="1"/>
</dbReference>
<dbReference type="PANTHER" id="PTHR43806:SF66">
    <property type="entry name" value="SERIN ENDOPEPTIDASE"/>
    <property type="match status" value="1"/>
</dbReference>
<evidence type="ECO:0000256" key="5">
    <source>
        <dbReference type="PROSITE-ProRule" id="PRU01240"/>
    </source>
</evidence>
<evidence type="ECO:0000256" key="7">
    <source>
        <dbReference type="SAM" id="SignalP"/>
    </source>
</evidence>
<feature type="signal peptide" evidence="7">
    <location>
        <begin position="1"/>
        <end position="18"/>
    </location>
</feature>
<comment type="caution">
    <text evidence="9">The sequence shown here is derived from an EMBL/GenBank/DDBJ whole genome shotgun (WGS) entry which is preliminary data.</text>
</comment>
<evidence type="ECO:0000259" key="8">
    <source>
        <dbReference type="Pfam" id="PF00082"/>
    </source>
</evidence>
<accession>A0A8H3CTA0</accession>
<comment type="similarity">
    <text evidence="1 5 6">Belongs to the peptidase S8 family.</text>
</comment>
<feature type="chain" id="PRO_5034741613" description="Peptidase S8/S53 domain-containing protein" evidence="7">
    <location>
        <begin position="19"/>
        <end position="435"/>
    </location>
</feature>
<feature type="active site" description="Charge relay system" evidence="5">
    <location>
        <position position="364"/>
    </location>
</feature>
<feature type="active site" description="Charge relay system" evidence="5">
    <location>
        <position position="211"/>
    </location>
</feature>
<dbReference type="CDD" id="cd04077">
    <property type="entry name" value="Peptidases_S8_PCSK9_ProteinaseK_like"/>
    <property type="match status" value="1"/>
</dbReference>
<dbReference type="SUPFAM" id="SSF52743">
    <property type="entry name" value="Subtilisin-like"/>
    <property type="match status" value="1"/>
</dbReference>
<dbReference type="PANTHER" id="PTHR43806">
    <property type="entry name" value="PEPTIDASE S8"/>
    <property type="match status" value="1"/>
</dbReference>
<dbReference type="InterPro" id="IPR015500">
    <property type="entry name" value="Peptidase_S8_subtilisin-rel"/>
</dbReference>
<dbReference type="AlphaFoldDB" id="A0A8H3CTA0"/>
<keyword evidence="2 5" id="KW-0645">Protease</keyword>
<dbReference type="FunFam" id="3.40.50.200:FF:000007">
    <property type="entry name" value="Subtilisin-like serine protease"/>
    <property type="match status" value="1"/>
</dbReference>
<sequence length="435" mass="44520">MIGFISAAFLALASLADAAPQGKLSVLSTGGPVKPNSYIIALKSEDVFDKHMDWINAQVKKYNNSKVTSQFNAADQGFIAYSVVLDPADHAISMDDGSIMTASNGSPISILDAVLSRSDIKFIEEDGIMRITGTQNDAPWGLQRISGSQPLPPGSDPNSPAYTYTFNETAGQGVDVYVIDTGINTEHESFEGRAKFAFAAEGQQQEDDQGHGTHCAGTIGSRDFGVAKAANLIAVLGADGSGSISGIISGVEFAMQTAASSGRPSVISMSLGGAVSEALDQAATAAVGRGIHVVVAAGNDGADTDGSSPARAPAVFTVGATSIDDQVASFSNIGQAIDIFAPGDKVLSTFIGSTTATKVLSGTSMACPHVSGMVAAILSQEGNMTPAQMAERLKSLGQADALSNVPAGTINLVAQLGSGSQPQRPDNGTVCYPRP</sequence>
<dbReference type="GO" id="GO:0005615">
    <property type="term" value="C:extracellular space"/>
    <property type="evidence" value="ECO:0007669"/>
    <property type="project" value="TreeGrafter"/>
</dbReference>
<dbReference type="PROSITE" id="PS00138">
    <property type="entry name" value="SUBTILASE_SER"/>
    <property type="match status" value="1"/>
</dbReference>
<dbReference type="Proteomes" id="UP000663853">
    <property type="component" value="Unassembled WGS sequence"/>
</dbReference>
<evidence type="ECO:0000256" key="6">
    <source>
        <dbReference type="RuleBase" id="RU003355"/>
    </source>
</evidence>
<protein>
    <recommendedName>
        <fullName evidence="8">Peptidase S8/S53 domain-containing protein</fullName>
    </recommendedName>
</protein>
<organism evidence="9 10">
    <name type="scientific">Rhizoctonia solani</name>
    <dbReference type="NCBI Taxonomy" id="456999"/>
    <lineage>
        <taxon>Eukaryota</taxon>
        <taxon>Fungi</taxon>
        <taxon>Dikarya</taxon>
        <taxon>Basidiomycota</taxon>
        <taxon>Agaricomycotina</taxon>
        <taxon>Agaricomycetes</taxon>
        <taxon>Cantharellales</taxon>
        <taxon>Ceratobasidiaceae</taxon>
        <taxon>Rhizoctonia</taxon>
    </lineage>
</organism>
<dbReference type="InterPro" id="IPR022398">
    <property type="entry name" value="Peptidase_S8_His-AS"/>
</dbReference>
<dbReference type="PROSITE" id="PS51892">
    <property type="entry name" value="SUBTILASE"/>
    <property type="match status" value="1"/>
</dbReference>
<feature type="domain" description="Peptidase S8/S53" evidence="8">
    <location>
        <begin position="171"/>
        <end position="393"/>
    </location>
</feature>
<evidence type="ECO:0000256" key="4">
    <source>
        <dbReference type="ARBA" id="ARBA00022825"/>
    </source>
</evidence>
<dbReference type="InterPro" id="IPR000209">
    <property type="entry name" value="Peptidase_S8/S53_dom"/>
</dbReference>
<keyword evidence="7" id="KW-0732">Signal</keyword>
<keyword evidence="4 5" id="KW-0720">Serine protease</keyword>
<dbReference type="PRINTS" id="PR00723">
    <property type="entry name" value="SUBTILISIN"/>
</dbReference>
<dbReference type="InterPro" id="IPR023827">
    <property type="entry name" value="Peptidase_S8_Asp-AS"/>
</dbReference>
<dbReference type="GO" id="GO:0006508">
    <property type="term" value="P:proteolysis"/>
    <property type="evidence" value="ECO:0007669"/>
    <property type="project" value="UniProtKB-KW"/>
</dbReference>
<name>A0A8H3CTA0_9AGAM</name>
<dbReference type="InterPro" id="IPR050131">
    <property type="entry name" value="Peptidase_S8_subtilisin-like"/>
</dbReference>
<dbReference type="GO" id="GO:0004252">
    <property type="term" value="F:serine-type endopeptidase activity"/>
    <property type="evidence" value="ECO:0007669"/>
    <property type="project" value="UniProtKB-UniRule"/>
</dbReference>
<dbReference type="PROSITE" id="PS00136">
    <property type="entry name" value="SUBTILASE_ASP"/>
    <property type="match status" value="1"/>
</dbReference>
<evidence type="ECO:0000313" key="9">
    <source>
        <dbReference type="EMBL" id="CAE6495929.1"/>
    </source>
</evidence>
<proteinExistence type="inferred from homology"/>
<feature type="active site" description="Charge relay system" evidence="5">
    <location>
        <position position="180"/>
    </location>
</feature>
<evidence type="ECO:0000256" key="3">
    <source>
        <dbReference type="ARBA" id="ARBA00022801"/>
    </source>
</evidence>
<evidence type="ECO:0000313" key="10">
    <source>
        <dbReference type="Proteomes" id="UP000663853"/>
    </source>
</evidence>
<dbReference type="InterPro" id="IPR034193">
    <property type="entry name" value="PCSK9_ProteinaseK-like"/>
</dbReference>
<dbReference type="Pfam" id="PF00082">
    <property type="entry name" value="Peptidase_S8"/>
    <property type="match status" value="1"/>
</dbReference>
<gene>
    <name evidence="9" type="ORF">RDB_LOCUS106286</name>
</gene>
<dbReference type="InterPro" id="IPR036852">
    <property type="entry name" value="Peptidase_S8/S53_dom_sf"/>
</dbReference>
<dbReference type="InterPro" id="IPR023828">
    <property type="entry name" value="Peptidase_S8_Ser-AS"/>
</dbReference>
<dbReference type="PROSITE" id="PS00137">
    <property type="entry name" value="SUBTILASE_HIS"/>
    <property type="match status" value="1"/>
</dbReference>
<evidence type="ECO:0000256" key="1">
    <source>
        <dbReference type="ARBA" id="ARBA00011073"/>
    </source>
</evidence>
<dbReference type="EMBL" id="CAJMXA010003443">
    <property type="protein sequence ID" value="CAE6495929.1"/>
    <property type="molecule type" value="Genomic_DNA"/>
</dbReference>